<dbReference type="PANTHER" id="PTHR43395">
    <property type="entry name" value="SENSOR HISTIDINE KINASE CHEA"/>
    <property type="match status" value="1"/>
</dbReference>
<dbReference type="CDD" id="cd00731">
    <property type="entry name" value="CheA_reg"/>
    <property type="match status" value="1"/>
</dbReference>
<keyword evidence="4" id="KW-0808">Transferase</keyword>
<keyword evidence="6" id="KW-0902">Two-component regulatory system</keyword>
<name>A0ABX6HFR0_9PSED</name>
<dbReference type="Gene3D" id="1.20.120.160">
    <property type="entry name" value="HPT domain"/>
    <property type="match status" value="1"/>
</dbReference>
<dbReference type="PROSITE" id="PS50851">
    <property type="entry name" value="CHEW"/>
    <property type="match status" value="1"/>
</dbReference>
<evidence type="ECO:0000256" key="7">
    <source>
        <dbReference type="PROSITE-ProRule" id="PRU00110"/>
    </source>
</evidence>
<dbReference type="PANTHER" id="PTHR43395:SF1">
    <property type="entry name" value="CHEMOTAXIS PROTEIN CHEA"/>
    <property type="match status" value="1"/>
</dbReference>
<dbReference type="Pfam" id="PF01584">
    <property type="entry name" value="CheW"/>
    <property type="match status" value="1"/>
</dbReference>
<dbReference type="InterPro" id="IPR004105">
    <property type="entry name" value="CheA-like_dim"/>
</dbReference>
<dbReference type="EMBL" id="CP047265">
    <property type="protein sequence ID" value="QHF04188.1"/>
    <property type="molecule type" value="Genomic_DNA"/>
</dbReference>
<protein>
    <recommendedName>
        <fullName evidence="2">histidine kinase</fullName>
        <ecNumber evidence="2">2.7.13.3</ecNumber>
    </recommendedName>
</protein>
<dbReference type="PROSITE" id="PS50109">
    <property type="entry name" value="HIS_KIN"/>
    <property type="match status" value="1"/>
</dbReference>
<dbReference type="Pfam" id="PF01627">
    <property type="entry name" value="Hpt"/>
    <property type="match status" value="1"/>
</dbReference>
<dbReference type="InterPro" id="IPR036097">
    <property type="entry name" value="HisK_dim/P_sf"/>
</dbReference>
<dbReference type="SUPFAM" id="SSF50341">
    <property type="entry name" value="CheW-like"/>
    <property type="match status" value="1"/>
</dbReference>
<dbReference type="CDD" id="cd00088">
    <property type="entry name" value="HPT"/>
    <property type="match status" value="1"/>
</dbReference>
<evidence type="ECO:0000256" key="2">
    <source>
        <dbReference type="ARBA" id="ARBA00012438"/>
    </source>
</evidence>
<dbReference type="InterPro" id="IPR003594">
    <property type="entry name" value="HATPase_dom"/>
</dbReference>
<dbReference type="SMART" id="SM00260">
    <property type="entry name" value="CheW"/>
    <property type="match status" value="1"/>
</dbReference>
<dbReference type="Gene3D" id="2.30.30.40">
    <property type="entry name" value="SH3 Domains"/>
    <property type="match status" value="1"/>
</dbReference>
<dbReference type="SMART" id="SM00387">
    <property type="entry name" value="HATPase_c"/>
    <property type="match status" value="1"/>
</dbReference>
<keyword evidence="3 7" id="KW-0597">Phosphoprotein</keyword>
<dbReference type="EC" id="2.7.13.3" evidence="2"/>
<feature type="domain" description="CheW-like" evidence="10">
    <location>
        <begin position="620"/>
        <end position="754"/>
    </location>
</feature>
<dbReference type="SUPFAM" id="SSF47226">
    <property type="entry name" value="Histidine-containing phosphotransfer domain, HPT domain"/>
    <property type="match status" value="1"/>
</dbReference>
<dbReference type="CDD" id="cd16916">
    <property type="entry name" value="HATPase_CheA-like"/>
    <property type="match status" value="1"/>
</dbReference>
<dbReference type="PROSITE" id="PS50894">
    <property type="entry name" value="HPT"/>
    <property type="match status" value="1"/>
</dbReference>
<feature type="domain" description="Histidine kinase" evidence="9">
    <location>
        <begin position="409"/>
        <end position="618"/>
    </location>
</feature>
<dbReference type="Pfam" id="PF02895">
    <property type="entry name" value="H-kinase_dim"/>
    <property type="match status" value="1"/>
</dbReference>
<dbReference type="InterPro" id="IPR036641">
    <property type="entry name" value="HPT_dom_sf"/>
</dbReference>
<evidence type="ECO:0000256" key="6">
    <source>
        <dbReference type="ARBA" id="ARBA00023012"/>
    </source>
</evidence>
<dbReference type="Gene3D" id="3.30.565.10">
    <property type="entry name" value="Histidine kinase-like ATPase, C-terminal domain"/>
    <property type="match status" value="1"/>
</dbReference>
<reference evidence="12 13" key="1">
    <citation type="journal article" date="2014" name="Genome Announc.">
        <title>Draft Genome Sequences of a Phylogenetically Diverse Suite of Pseudomonas syringae Strains from Multiple Source Populations.</title>
        <authorList>
            <person name="Baltrus D.A."/>
            <person name="Yourstone S."/>
            <person name="Lind A."/>
            <person name="Guilbaud C."/>
            <person name="Sands D.C."/>
            <person name="Jones C.D."/>
            <person name="Morris C.E."/>
            <person name="Dangl J.L."/>
        </authorList>
    </citation>
    <scope>NUCLEOTIDE SEQUENCE [LARGE SCALE GENOMIC DNA]</scope>
    <source>
        <strain evidence="12 13">CC1524</strain>
    </source>
</reference>
<organism evidence="12 13">
    <name type="scientific">Pseudomonas asturiensis</name>
    <dbReference type="NCBI Taxonomy" id="1190415"/>
    <lineage>
        <taxon>Bacteria</taxon>
        <taxon>Pseudomonadati</taxon>
        <taxon>Pseudomonadota</taxon>
        <taxon>Gammaproteobacteria</taxon>
        <taxon>Pseudomonadales</taxon>
        <taxon>Pseudomonadaceae</taxon>
        <taxon>Pseudomonas</taxon>
    </lineage>
</organism>
<dbReference type="Gene3D" id="1.10.287.560">
    <property type="entry name" value="Histidine kinase CheA-like, homodimeric domain"/>
    <property type="match status" value="1"/>
</dbReference>
<gene>
    <name evidence="12" type="ORF">N015_17955</name>
</gene>
<proteinExistence type="predicted"/>
<evidence type="ECO:0000259" key="11">
    <source>
        <dbReference type="PROSITE" id="PS50894"/>
    </source>
</evidence>
<feature type="compositionally biased region" description="Low complexity" evidence="8">
    <location>
        <begin position="220"/>
        <end position="242"/>
    </location>
</feature>
<dbReference type="PRINTS" id="PR00344">
    <property type="entry name" value="BCTRLSENSOR"/>
</dbReference>
<evidence type="ECO:0000313" key="13">
    <source>
        <dbReference type="Proteomes" id="UP000464644"/>
    </source>
</evidence>
<evidence type="ECO:0000259" key="10">
    <source>
        <dbReference type="PROSITE" id="PS50851"/>
    </source>
</evidence>
<feature type="compositionally biased region" description="Low complexity" evidence="8">
    <location>
        <begin position="335"/>
        <end position="366"/>
    </location>
</feature>
<dbReference type="InterPro" id="IPR036890">
    <property type="entry name" value="HATPase_C_sf"/>
</dbReference>
<dbReference type="Pfam" id="PF02518">
    <property type="entry name" value="HATPase_c"/>
    <property type="match status" value="1"/>
</dbReference>
<evidence type="ECO:0000256" key="5">
    <source>
        <dbReference type="ARBA" id="ARBA00022777"/>
    </source>
</evidence>
<accession>A0ABX6HFR0</accession>
<comment type="catalytic activity">
    <reaction evidence="1">
        <text>ATP + protein L-histidine = ADP + protein N-phospho-L-histidine.</text>
        <dbReference type="EC" id="2.7.13.3"/>
    </reaction>
</comment>
<dbReference type="InterPro" id="IPR004358">
    <property type="entry name" value="Sig_transdc_His_kin-like_C"/>
</dbReference>
<sequence>MSFGADEEILQDFLVEAGEILEQLSEQLVELESRPDDADLLNAIFRGFHTVKGGAGFLQLHELVECCHIAENVFDILRKGERRVDSELMDVVLEALDTVNSMFGQVRERSDVTPATPELLAALARLAEPQSADEVAVAEPVAEPVVEEVVEAAAPMAESSASDDITDDEFEQLLDSLHGSSPVAAPVAAAPVTQAPASDEITDQEFESLLDQLHGKGKFAPDAAPVQAPAATAKAGSAAPASDEITDDEFEALLDQLHGKGSFDGAIAATVAAPAVAAKAPAAASDEITDNEFESLLDELHGKGKFEPDAVVGKAAAPAPAAAAPAPVAKPAPAPAAKAEPAPAKPAAAAPAPARAPAAGGDKPAASEAETTVRVDTARLDEIMNMVGELVLVRNRLVRLGLNSGDEAMSKAVSNLDVVTADLQTAVMKTRMQPIKKVFGRFPRLVRDLARQLKKEINLELVGEETDLDKNLVEALADPLVHLVRNAVDHGIETPEEREATGKSRGGRVILSAEQEGDHILLSISDDGKGMDPNVLRSIAVKRGVMDKDAADRLSDTDCYNLIFAPGFSTKTEISDVSGRGVGMDVVKTKISQLNGSINIYSTKGQGSKIVIKVPLTLAIMPTLMVMLGNQAFAFPLVNVNEIFHLNLSTTNVVDGQEVVIVRDKALPLFYLKRWLISSAAHEEQREGHVVILSVGTQRIGFVVDQLVGQEEVVIKPLGKMLQGTPGMSGATITGDGRIALILDVPSMLKRYAARRI</sequence>
<evidence type="ECO:0000256" key="1">
    <source>
        <dbReference type="ARBA" id="ARBA00000085"/>
    </source>
</evidence>
<dbReference type="RefSeq" id="WP_024689498.1">
    <property type="nucleotide sequence ID" value="NZ_CP047265.1"/>
</dbReference>
<evidence type="ECO:0000256" key="8">
    <source>
        <dbReference type="SAM" id="MobiDB-lite"/>
    </source>
</evidence>
<dbReference type="InterPro" id="IPR036061">
    <property type="entry name" value="CheW-like_dom_sf"/>
</dbReference>
<dbReference type="InterPro" id="IPR002545">
    <property type="entry name" value="CheW-lke_dom"/>
</dbReference>
<feature type="region of interest" description="Disordered" evidence="8">
    <location>
        <begin position="217"/>
        <end position="243"/>
    </location>
</feature>
<dbReference type="InterPro" id="IPR005467">
    <property type="entry name" value="His_kinase_dom"/>
</dbReference>
<dbReference type="SMART" id="SM01231">
    <property type="entry name" value="H-kinase_dim"/>
    <property type="match status" value="1"/>
</dbReference>
<dbReference type="InterPro" id="IPR051315">
    <property type="entry name" value="Bact_Chemotaxis_CheA"/>
</dbReference>
<evidence type="ECO:0000256" key="4">
    <source>
        <dbReference type="ARBA" id="ARBA00022679"/>
    </source>
</evidence>
<dbReference type="SMART" id="SM00073">
    <property type="entry name" value="HPT"/>
    <property type="match status" value="1"/>
</dbReference>
<evidence type="ECO:0000256" key="3">
    <source>
        <dbReference type="ARBA" id="ARBA00022553"/>
    </source>
</evidence>
<feature type="domain" description="HPt" evidence="11">
    <location>
        <begin position="2"/>
        <end position="106"/>
    </location>
</feature>
<dbReference type="Proteomes" id="UP000464644">
    <property type="component" value="Chromosome"/>
</dbReference>
<feature type="region of interest" description="Disordered" evidence="8">
    <location>
        <begin position="325"/>
        <end position="373"/>
    </location>
</feature>
<feature type="modified residue" description="Phosphohistidine" evidence="7">
    <location>
        <position position="49"/>
    </location>
</feature>
<dbReference type="InterPro" id="IPR008207">
    <property type="entry name" value="Sig_transdc_His_kin_Hpt_dom"/>
</dbReference>
<dbReference type="InterPro" id="IPR037006">
    <property type="entry name" value="CheA-like_homodim_sf"/>
</dbReference>
<evidence type="ECO:0000259" key="9">
    <source>
        <dbReference type="PROSITE" id="PS50109"/>
    </source>
</evidence>
<dbReference type="SUPFAM" id="SSF47384">
    <property type="entry name" value="Homodimeric domain of signal transducing histidine kinase"/>
    <property type="match status" value="1"/>
</dbReference>
<keyword evidence="13" id="KW-1185">Reference proteome</keyword>
<dbReference type="SUPFAM" id="SSF55874">
    <property type="entry name" value="ATPase domain of HSP90 chaperone/DNA topoisomerase II/histidine kinase"/>
    <property type="match status" value="1"/>
</dbReference>
<evidence type="ECO:0000313" key="12">
    <source>
        <dbReference type="EMBL" id="QHF04188.1"/>
    </source>
</evidence>
<keyword evidence="5" id="KW-0418">Kinase</keyword>